<gene>
    <name evidence="1" type="ORF">PCASD_17564</name>
</gene>
<reference evidence="1 2" key="1">
    <citation type="submission" date="2017-11" db="EMBL/GenBank/DDBJ databases">
        <title>De novo assembly and phasing of dikaryotic genomes from two isolates of Puccinia coronata f. sp. avenae, the causal agent of oat crown rust.</title>
        <authorList>
            <person name="Miller M.E."/>
            <person name="Zhang Y."/>
            <person name="Omidvar V."/>
            <person name="Sperschneider J."/>
            <person name="Schwessinger B."/>
            <person name="Raley C."/>
            <person name="Palmer J.M."/>
            <person name="Garnica D."/>
            <person name="Upadhyaya N."/>
            <person name="Rathjen J."/>
            <person name="Taylor J.M."/>
            <person name="Park R.F."/>
            <person name="Dodds P.N."/>
            <person name="Hirsch C.D."/>
            <person name="Kianian S.F."/>
            <person name="Figueroa M."/>
        </authorList>
    </citation>
    <scope>NUCLEOTIDE SEQUENCE [LARGE SCALE GENOMIC DNA]</scope>
    <source>
        <strain evidence="1">12SD80</strain>
    </source>
</reference>
<organism evidence="1 2">
    <name type="scientific">Puccinia coronata f. sp. avenae</name>
    <dbReference type="NCBI Taxonomy" id="200324"/>
    <lineage>
        <taxon>Eukaryota</taxon>
        <taxon>Fungi</taxon>
        <taxon>Dikarya</taxon>
        <taxon>Basidiomycota</taxon>
        <taxon>Pucciniomycotina</taxon>
        <taxon>Pucciniomycetes</taxon>
        <taxon>Pucciniales</taxon>
        <taxon>Pucciniaceae</taxon>
        <taxon>Puccinia</taxon>
    </lineage>
</organism>
<comment type="caution">
    <text evidence="1">The sequence shown here is derived from an EMBL/GenBank/DDBJ whole genome shotgun (WGS) entry which is preliminary data.</text>
</comment>
<evidence type="ECO:0000313" key="1">
    <source>
        <dbReference type="EMBL" id="PLW33121.1"/>
    </source>
</evidence>
<dbReference type="AlphaFoldDB" id="A0A2N5U5U5"/>
<sequence>MASIHSNGQRPGRDIAISFINFHALRLVLYSAHLHNHRTGMSFYALPEVVDIFQKNTLIQQSMGYRDLLTTSVHFPSIMAIPLTPAEAADTPPCFSRYSNAQIRQVAQLRLLFVAAILQTTSFRASTQYGK</sequence>
<protein>
    <submittedName>
        <fullName evidence="1">Uncharacterized protein</fullName>
    </submittedName>
</protein>
<evidence type="ECO:0000313" key="2">
    <source>
        <dbReference type="Proteomes" id="UP000235392"/>
    </source>
</evidence>
<dbReference type="Proteomes" id="UP000235392">
    <property type="component" value="Unassembled WGS sequence"/>
</dbReference>
<proteinExistence type="predicted"/>
<name>A0A2N5U5U5_9BASI</name>
<dbReference type="EMBL" id="PGCI01000227">
    <property type="protein sequence ID" value="PLW33121.1"/>
    <property type="molecule type" value="Genomic_DNA"/>
</dbReference>
<accession>A0A2N5U5U5</accession>